<evidence type="ECO:0000313" key="1">
    <source>
        <dbReference type="EMBL" id="GAA2463179.1"/>
    </source>
</evidence>
<dbReference type="RefSeq" id="WP_344328233.1">
    <property type="nucleotide sequence ID" value="NZ_BAAASZ010000042.1"/>
</dbReference>
<dbReference type="InterPro" id="IPR046300">
    <property type="entry name" value="DUF6415"/>
</dbReference>
<protein>
    <submittedName>
        <fullName evidence="1">Uncharacterized protein</fullName>
    </submittedName>
</protein>
<organism evidence="1 2">
    <name type="scientific">Streptomyces macrosporus</name>
    <dbReference type="NCBI Taxonomy" id="44032"/>
    <lineage>
        <taxon>Bacteria</taxon>
        <taxon>Bacillati</taxon>
        <taxon>Actinomycetota</taxon>
        <taxon>Actinomycetes</taxon>
        <taxon>Kitasatosporales</taxon>
        <taxon>Streptomycetaceae</taxon>
        <taxon>Streptomyces</taxon>
    </lineage>
</organism>
<gene>
    <name evidence="1" type="ORF">GCM10010405_54520</name>
</gene>
<dbReference type="Pfam" id="PF19979">
    <property type="entry name" value="DUF6415"/>
    <property type="match status" value="1"/>
</dbReference>
<name>A0ABN3KMP7_9ACTN</name>
<reference evidence="1 2" key="1">
    <citation type="journal article" date="2019" name="Int. J. Syst. Evol. Microbiol.">
        <title>The Global Catalogue of Microorganisms (GCM) 10K type strain sequencing project: providing services to taxonomists for standard genome sequencing and annotation.</title>
        <authorList>
            <consortium name="The Broad Institute Genomics Platform"/>
            <consortium name="The Broad Institute Genome Sequencing Center for Infectious Disease"/>
            <person name="Wu L."/>
            <person name="Ma J."/>
        </authorList>
    </citation>
    <scope>NUCLEOTIDE SEQUENCE [LARGE SCALE GENOMIC DNA]</scope>
    <source>
        <strain evidence="1 2">JCM 6305</strain>
    </source>
</reference>
<evidence type="ECO:0000313" key="2">
    <source>
        <dbReference type="Proteomes" id="UP001501638"/>
    </source>
</evidence>
<dbReference type="EMBL" id="BAAASZ010000042">
    <property type="protein sequence ID" value="GAA2463179.1"/>
    <property type="molecule type" value="Genomic_DNA"/>
</dbReference>
<sequence length="100" mass="10863">MGGDRVDVAAIRQAVDRALAVGPVLPRHQEVEDLIADLRGHLQILLSTVRVTECARATTALAELERGPGRGLRSAADHAQLLALDCRWALRYLTAQEGTR</sequence>
<dbReference type="Proteomes" id="UP001501638">
    <property type="component" value="Unassembled WGS sequence"/>
</dbReference>
<proteinExistence type="predicted"/>
<keyword evidence="2" id="KW-1185">Reference proteome</keyword>
<accession>A0ABN3KMP7</accession>
<comment type="caution">
    <text evidence="1">The sequence shown here is derived from an EMBL/GenBank/DDBJ whole genome shotgun (WGS) entry which is preliminary data.</text>
</comment>